<gene>
    <name evidence="2" type="ORF">EVAR_39563_1</name>
</gene>
<evidence type="ECO:0000256" key="1">
    <source>
        <dbReference type="SAM" id="Coils"/>
    </source>
</evidence>
<feature type="coiled-coil region" evidence="1">
    <location>
        <begin position="82"/>
        <end position="109"/>
    </location>
</feature>
<reference evidence="2 3" key="1">
    <citation type="journal article" date="2019" name="Commun. Biol.">
        <title>The bagworm genome reveals a unique fibroin gene that provides high tensile strength.</title>
        <authorList>
            <person name="Kono N."/>
            <person name="Nakamura H."/>
            <person name="Ohtoshi R."/>
            <person name="Tomita M."/>
            <person name="Numata K."/>
            <person name="Arakawa K."/>
        </authorList>
    </citation>
    <scope>NUCLEOTIDE SEQUENCE [LARGE SCALE GENOMIC DNA]</scope>
</reference>
<dbReference type="OrthoDB" id="10601628at2759"/>
<keyword evidence="1" id="KW-0175">Coiled coil</keyword>
<organism evidence="2 3">
    <name type="scientific">Eumeta variegata</name>
    <name type="common">Bagworm moth</name>
    <name type="synonym">Eumeta japonica</name>
    <dbReference type="NCBI Taxonomy" id="151549"/>
    <lineage>
        <taxon>Eukaryota</taxon>
        <taxon>Metazoa</taxon>
        <taxon>Ecdysozoa</taxon>
        <taxon>Arthropoda</taxon>
        <taxon>Hexapoda</taxon>
        <taxon>Insecta</taxon>
        <taxon>Pterygota</taxon>
        <taxon>Neoptera</taxon>
        <taxon>Endopterygota</taxon>
        <taxon>Lepidoptera</taxon>
        <taxon>Glossata</taxon>
        <taxon>Ditrysia</taxon>
        <taxon>Tineoidea</taxon>
        <taxon>Psychidae</taxon>
        <taxon>Oiketicinae</taxon>
        <taxon>Eumeta</taxon>
    </lineage>
</organism>
<accession>A0A4C1XJE9</accession>
<proteinExistence type="predicted"/>
<dbReference type="EMBL" id="BGZK01000882">
    <property type="protein sequence ID" value="GBP63901.1"/>
    <property type="molecule type" value="Genomic_DNA"/>
</dbReference>
<keyword evidence="3" id="KW-1185">Reference proteome</keyword>
<sequence length="206" mass="23280">MHTHTRAPMRADSVGLKPSKKVLLKKSAMLLAVLLFSFTVRGRTTHSTVVPRPKRGGHRVSRRYGCLVSLVSFMRDKTSSVLKFKEAALDRLESSNKEFIAELSTLLNSASLRRFDLLLHPRSPSCADVACSSKPLLLAVECRGSLLLHRRISDDIPWPRDEMIRGWRLGGGHCRKKWILVGFTMEKKRSDASFIYFVIDGIFKSI</sequence>
<name>A0A4C1XJE9_EUMVA</name>
<dbReference type="AlphaFoldDB" id="A0A4C1XJE9"/>
<comment type="caution">
    <text evidence="2">The sequence shown here is derived from an EMBL/GenBank/DDBJ whole genome shotgun (WGS) entry which is preliminary data.</text>
</comment>
<evidence type="ECO:0000313" key="2">
    <source>
        <dbReference type="EMBL" id="GBP63901.1"/>
    </source>
</evidence>
<evidence type="ECO:0000313" key="3">
    <source>
        <dbReference type="Proteomes" id="UP000299102"/>
    </source>
</evidence>
<dbReference type="Proteomes" id="UP000299102">
    <property type="component" value="Unassembled WGS sequence"/>
</dbReference>
<protein>
    <submittedName>
        <fullName evidence="2">Uncharacterized protein</fullName>
    </submittedName>
</protein>